<dbReference type="EMBL" id="OX395127">
    <property type="protein sequence ID" value="CAI5764968.1"/>
    <property type="molecule type" value="Genomic_DNA"/>
</dbReference>
<proteinExistence type="predicted"/>
<dbReference type="Proteomes" id="UP001178461">
    <property type="component" value="Chromosome 2"/>
</dbReference>
<reference evidence="1" key="1">
    <citation type="submission" date="2022-12" db="EMBL/GenBank/DDBJ databases">
        <authorList>
            <person name="Alioto T."/>
            <person name="Alioto T."/>
            <person name="Gomez Garrido J."/>
        </authorList>
    </citation>
    <scope>NUCLEOTIDE SEQUENCE</scope>
</reference>
<gene>
    <name evidence="1" type="ORF">PODLI_1B038594</name>
</gene>
<evidence type="ECO:0000313" key="1">
    <source>
        <dbReference type="EMBL" id="CAI5764968.1"/>
    </source>
</evidence>
<protein>
    <submittedName>
        <fullName evidence="1">Uncharacterized protein</fullName>
    </submittedName>
</protein>
<sequence>MLLNYGAGGDSWTARRSNLSILKEISPECSLGGQILKHRLQYFGHLMRREDSLEKNSDVGKIEGTRRRGRQRTRWLDSVLEATKMSLTKLREAVEDRSAWCALVRGVTKSRTQLNNNCSSSEDLRIITCPGRIITCPETRFLASSAWVILSPKVYFKKIKPLSSSGKRDSSKQCFCVIFMSKIPLHIDVFLT</sequence>
<keyword evidence="2" id="KW-1185">Reference proteome</keyword>
<organism evidence="1 2">
    <name type="scientific">Podarcis lilfordi</name>
    <name type="common">Lilford's wall lizard</name>
    <dbReference type="NCBI Taxonomy" id="74358"/>
    <lineage>
        <taxon>Eukaryota</taxon>
        <taxon>Metazoa</taxon>
        <taxon>Chordata</taxon>
        <taxon>Craniata</taxon>
        <taxon>Vertebrata</taxon>
        <taxon>Euteleostomi</taxon>
        <taxon>Lepidosauria</taxon>
        <taxon>Squamata</taxon>
        <taxon>Bifurcata</taxon>
        <taxon>Unidentata</taxon>
        <taxon>Episquamata</taxon>
        <taxon>Laterata</taxon>
        <taxon>Lacertibaenia</taxon>
        <taxon>Lacertidae</taxon>
        <taxon>Podarcis</taxon>
    </lineage>
</organism>
<accession>A0AA35JUI5</accession>
<name>A0AA35JUI5_9SAUR</name>
<evidence type="ECO:0000313" key="2">
    <source>
        <dbReference type="Proteomes" id="UP001178461"/>
    </source>
</evidence>
<dbReference type="AlphaFoldDB" id="A0AA35JUI5"/>